<dbReference type="EMBL" id="DTGT01000239">
    <property type="protein sequence ID" value="HGH61149.1"/>
    <property type="molecule type" value="Genomic_DNA"/>
</dbReference>
<evidence type="ECO:0000256" key="3">
    <source>
        <dbReference type="SAM" id="SignalP"/>
    </source>
</evidence>
<gene>
    <name evidence="5" type="ORF">ENV54_07620</name>
</gene>
<dbReference type="CDD" id="cd06343">
    <property type="entry name" value="PBP1_ABC_ligand_binding-like"/>
    <property type="match status" value="1"/>
</dbReference>
<dbReference type="PANTHER" id="PTHR47235">
    <property type="entry name" value="BLR6548 PROTEIN"/>
    <property type="match status" value="1"/>
</dbReference>
<dbReference type="InterPro" id="IPR028081">
    <property type="entry name" value="Leu-bd"/>
</dbReference>
<proteinExistence type="inferred from homology"/>
<dbReference type="Gene3D" id="3.40.50.2300">
    <property type="match status" value="2"/>
</dbReference>
<reference evidence="5" key="1">
    <citation type="journal article" date="2020" name="mSystems">
        <title>Genome- and Community-Level Interaction Insights into Carbon Utilization and Element Cycling Functions of Hydrothermarchaeota in Hydrothermal Sediment.</title>
        <authorList>
            <person name="Zhou Z."/>
            <person name="Liu Y."/>
            <person name="Xu W."/>
            <person name="Pan J."/>
            <person name="Luo Z.H."/>
            <person name="Li M."/>
        </authorList>
    </citation>
    <scope>NUCLEOTIDE SEQUENCE [LARGE SCALE GENOMIC DNA]</scope>
    <source>
        <strain evidence="5">SpSt-769</strain>
    </source>
</reference>
<dbReference type="AlphaFoldDB" id="A0A7C4ESH4"/>
<evidence type="ECO:0000256" key="2">
    <source>
        <dbReference type="ARBA" id="ARBA00022729"/>
    </source>
</evidence>
<dbReference type="SUPFAM" id="SSF53822">
    <property type="entry name" value="Periplasmic binding protein-like I"/>
    <property type="match status" value="1"/>
</dbReference>
<evidence type="ECO:0000256" key="1">
    <source>
        <dbReference type="ARBA" id="ARBA00010062"/>
    </source>
</evidence>
<organism evidence="5">
    <name type="scientific">Desulfomonile tiedjei</name>
    <dbReference type="NCBI Taxonomy" id="2358"/>
    <lineage>
        <taxon>Bacteria</taxon>
        <taxon>Pseudomonadati</taxon>
        <taxon>Thermodesulfobacteriota</taxon>
        <taxon>Desulfomonilia</taxon>
        <taxon>Desulfomonilales</taxon>
        <taxon>Desulfomonilaceae</taxon>
        <taxon>Desulfomonile</taxon>
    </lineage>
</organism>
<evidence type="ECO:0000313" key="5">
    <source>
        <dbReference type="EMBL" id="HGH61149.1"/>
    </source>
</evidence>
<feature type="signal peptide" evidence="3">
    <location>
        <begin position="1"/>
        <end position="24"/>
    </location>
</feature>
<accession>A0A7C4ESH4</accession>
<feature type="domain" description="Leucine-binding protein" evidence="4">
    <location>
        <begin position="34"/>
        <end position="371"/>
    </location>
</feature>
<dbReference type="PANTHER" id="PTHR47235:SF1">
    <property type="entry name" value="BLR6548 PROTEIN"/>
    <property type="match status" value="1"/>
</dbReference>
<feature type="chain" id="PRO_5027708165" description="Leucine-binding protein domain-containing protein" evidence="3">
    <location>
        <begin position="25"/>
        <end position="403"/>
    </location>
</feature>
<sequence>MKRWIIYACIAMAAALVWPGASLAKEVRGVTDNEIKIACLVDFTGPGKYAGPPISDAFKDYCAWVNDTGGIHGRKLNLIIEDNGILPNTTLNAAKKVILKDGVFAIAFNLGTAGSSAILPLCEENQVVLMPHGANKVFYDPGNKWVFVPHTVQYSMACRAVEYVLEKNPKARIGMIYQDDGFGKEGLDGAKAAAKFMKSEIVKEAPYKTGTVDFSPHMNAMKEANVDYIILWTYLPQSAAVIKEKVKMGWDVKLISNNTTGVPQLFDLVGDNAEGYLLVTPYVPVTTDVPGTRLAKEINKKYGNFEKALGNPKYQDYLYLAAWGYIAATVEGLRKAGRDLTPDSFVKGLESINNFDMGGMCPNITFGPKRHVSSFSSLILAANAKDKKFVVVDPIKEPKTPQQ</sequence>
<dbReference type="Pfam" id="PF13458">
    <property type="entry name" value="Peripla_BP_6"/>
    <property type="match status" value="1"/>
</dbReference>
<evidence type="ECO:0000259" key="4">
    <source>
        <dbReference type="Pfam" id="PF13458"/>
    </source>
</evidence>
<name>A0A7C4ESH4_9BACT</name>
<keyword evidence="2 3" id="KW-0732">Signal</keyword>
<comment type="similarity">
    <text evidence="1">Belongs to the leucine-binding protein family.</text>
</comment>
<comment type="caution">
    <text evidence="5">The sequence shown here is derived from an EMBL/GenBank/DDBJ whole genome shotgun (WGS) entry which is preliminary data.</text>
</comment>
<protein>
    <recommendedName>
        <fullName evidence="4">Leucine-binding protein domain-containing protein</fullName>
    </recommendedName>
</protein>
<dbReference type="InterPro" id="IPR028082">
    <property type="entry name" value="Peripla_BP_I"/>
</dbReference>